<dbReference type="Proteomes" id="UP000527143">
    <property type="component" value="Unassembled WGS sequence"/>
</dbReference>
<protein>
    <recommendedName>
        <fullName evidence="3">DUF2184 domain-containing protein</fullName>
    </recommendedName>
</protein>
<organism evidence="1 2">
    <name type="scientific">Sphingomonas xinjiangensis</name>
    <dbReference type="NCBI Taxonomy" id="643568"/>
    <lineage>
        <taxon>Bacteria</taxon>
        <taxon>Pseudomonadati</taxon>
        <taxon>Pseudomonadota</taxon>
        <taxon>Alphaproteobacteria</taxon>
        <taxon>Sphingomonadales</taxon>
        <taxon>Sphingomonadaceae</taxon>
        <taxon>Sphingomonas</taxon>
    </lineage>
</organism>
<gene>
    <name evidence="1" type="ORF">FHT02_000540</name>
</gene>
<name>A0A840Y914_9SPHN</name>
<keyword evidence="2" id="KW-1185">Reference proteome</keyword>
<evidence type="ECO:0008006" key="3">
    <source>
        <dbReference type="Google" id="ProtNLM"/>
    </source>
</evidence>
<comment type="caution">
    <text evidence="1">The sequence shown here is derived from an EMBL/GenBank/DDBJ whole genome shotgun (WGS) entry which is preliminary data.</text>
</comment>
<dbReference type="Pfam" id="PF09950">
    <property type="entry name" value="Major_capside"/>
    <property type="match status" value="1"/>
</dbReference>
<proteinExistence type="predicted"/>
<evidence type="ECO:0000313" key="1">
    <source>
        <dbReference type="EMBL" id="MBB5709334.1"/>
    </source>
</evidence>
<dbReference type="RefSeq" id="WP_184083938.1">
    <property type="nucleotide sequence ID" value="NZ_JACIJF010000001.1"/>
</dbReference>
<sequence length="339" mass="36819">MTKPMFFDSIPAAVAYLEANPTVSGVHLGDASWADAIRGVDLNDAQQTMAFLAPQLLRVEAGTYMVKYPLADYAEFMPVDTAGSIWSAGSLYYSGDIAGKPEWFDVAADDMPYADVNRTQFLQENHMAGIGYKFNRMDLERGQQLGVNVVAEKANASTETAERFIHKTAMRGDGLKFTTGFVNDPLATTVTAASSLTSGTPDQAVAVVNDALTSVEVNTGETYRANTLALPTSSYNSLASRRMTDTGMSVLEYIRQNAVVENLIIKRSRHLETAGAGATKRLAAYDNRPEVHRFHLPGGGHQLFAAWQKGPFSWEVPGIMSIGGYENRIPKAKTFVDGV</sequence>
<dbReference type="AlphaFoldDB" id="A0A840Y914"/>
<dbReference type="EMBL" id="JACIJF010000001">
    <property type="protein sequence ID" value="MBB5709334.1"/>
    <property type="molecule type" value="Genomic_DNA"/>
</dbReference>
<dbReference type="PIRSF" id="PIRSF029202">
    <property type="entry name" value="UCP029202"/>
    <property type="match status" value="1"/>
</dbReference>
<accession>A0A840Y914</accession>
<dbReference type="InterPro" id="IPR020049">
    <property type="entry name" value="Major_capsid-like"/>
</dbReference>
<evidence type="ECO:0000313" key="2">
    <source>
        <dbReference type="Proteomes" id="UP000527143"/>
    </source>
</evidence>
<reference evidence="1 2" key="1">
    <citation type="submission" date="2020-08" db="EMBL/GenBank/DDBJ databases">
        <title>Genomic Encyclopedia of Type Strains, Phase IV (KMG-IV): sequencing the most valuable type-strain genomes for metagenomic binning, comparative biology and taxonomic classification.</title>
        <authorList>
            <person name="Goeker M."/>
        </authorList>
    </citation>
    <scope>NUCLEOTIDE SEQUENCE [LARGE SCALE GENOMIC DNA]</scope>
    <source>
        <strain evidence="1 2">DSM 26736</strain>
    </source>
</reference>